<dbReference type="InterPro" id="IPR038063">
    <property type="entry name" value="Transpep_catalytic_dom"/>
</dbReference>
<evidence type="ECO:0000256" key="4">
    <source>
        <dbReference type="ARBA" id="ARBA00022729"/>
    </source>
</evidence>
<dbReference type="InterPro" id="IPR005490">
    <property type="entry name" value="LD_TPept_cat_dom"/>
</dbReference>
<dbReference type="GO" id="GO:0005576">
    <property type="term" value="C:extracellular region"/>
    <property type="evidence" value="ECO:0007669"/>
    <property type="project" value="TreeGrafter"/>
</dbReference>
<feature type="binding site" evidence="10">
    <location>
        <position position="405"/>
    </location>
    <ligand>
        <name>substrate</name>
    </ligand>
</feature>
<keyword evidence="8 11" id="KW-0961">Cell wall biogenesis/degradation</keyword>
<dbReference type="CDD" id="cd16913">
    <property type="entry name" value="YkuD_like"/>
    <property type="match status" value="1"/>
</dbReference>
<evidence type="ECO:0000256" key="11">
    <source>
        <dbReference type="PROSITE-ProRule" id="PRU01373"/>
    </source>
</evidence>
<dbReference type="PROSITE" id="PS52029">
    <property type="entry name" value="LD_TPASE"/>
    <property type="match status" value="1"/>
</dbReference>
<dbReference type="Gene3D" id="3.40.710.10">
    <property type="entry name" value="DD-peptidase/beta-lactamase superfamily"/>
    <property type="match status" value="1"/>
</dbReference>
<organism evidence="15 16">
    <name type="scientific">Candidatus Wolfebacteria bacterium CG10_big_fil_rev_8_21_14_0_10_31_9</name>
    <dbReference type="NCBI Taxonomy" id="1975070"/>
    <lineage>
        <taxon>Bacteria</taxon>
        <taxon>Candidatus Wolfeibacteriota</taxon>
    </lineage>
</organism>
<keyword evidence="13" id="KW-0812">Transmembrane</keyword>
<dbReference type="GO" id="GO:0071555">
    <property type="term" value="P:cell wall organization"/>
    <property type="evidence" value="ECO:0007669"/>
    <property type="project" value="UniProtKB-UniRule"/>
</dbReference>
<evidence type="ECO:0000256" key="8">
    <source>
        <dbReference type="ARBA" id="ARBA00023316"/>
    </source>
</evidence>
<keyword evidence="13" id="KW-0472">Membrane</keyword>
<feature type="active site" description="Proton acceptor" evidence="9">
    <location>
        <position position="251"/>
    </location>
</feature>
<dbReference type="GO" id="GO:0008360">
    <property type="term" value="P:regulation of cell shape"/>
    <property type="evidence" value="ECO:0007669"/>
    <property type="project" value="UniProtKB-UniRule"/>
</dbReference>
<feature type="domain" description="L,D-TPase catalytic" evidence="14">
    <location>
        <begin position="86"/>
        <end position="202"/>
    </location>
</feature>
<proteinExistence type="inferred from homology"/>
<dbReference type="Pfam" id="PF00768">
    <property type="entry name" value="Peptidase_S11"/>
    <property type="match status" value="1"/>
</dbReference>
<dbReference type="GO" id="GO:0018104">
    <property type="term" value="P:peptidoglycan-protein cross-linking"/>
    <property type="evidence" value="ECO:0007669"/>
    <property type="project" value="TreeGrafter"/>
</dbReference>
<dbReference type="GO" id="GO:0016740">
    <property type="term" value="F:transferase activity"/>
    <property type="evidence" value="ECO:0007669"/>
    <property type="project" value="UniProtKB-KW"/>
</dbReference>
<comment type="pathway">
    <text evidence="1 11">Cell wall biogenesis; peptidoglycan biosynthesis.</text>
</comment>
<feature type="active site" evidence="9">
    <location>
        <position position="302"/>
    </location>
</feature>
<keyword evidence="3" id="KW-0808">Transferase</keyword>
<evidence type="ECO:0000256" key="7">
    <source>
        <dbReference type="ARBA" id="ARBA00022984"/>
    </source>
</evidence>
<name>A0A2H0RCK3_9BACT</name>
<feature type="transmembrane region" description="Helical" evidence="13">
    <location>
        <begin position="15"/>
        <end position="35"/>
    </location>
</feature>
<evidence type="ECO:0000313" key="16">
    <source>
        <dbReference type="Proteomes" id="UP000231602"/>
    </source>
</evidence>
<keyword evidence="13" id="KW-1133">Transmembrane helix</keyword>
<accession>A0A2H0RCK3</accession>
<dbReference type="UniPathway" id="UPA00219"/>
<dbReference type="GO" id="GO:0071972">
    <property type="term" value="F:peptidoglycan L,D-transpeptidase activity"/>
    <property type="evidence" value="ECO:0007669"/>
    <property type="project" value="TreeGrafter"/>
</dbReference>
<dbReference type="PANTHER" id="PTHR30582">
    <property type="entry name" value="L,D-TRANSPEPTIDASE"/>
    <property type="match status" value="1"/>
</dbReference>
<evidence type="ECO:0000256" key="12">
    <source>
        <dbReference type="RuleBase" id="RU004016"/>
    </source>
</evidence>
<feature type="active site" description="Nucleophile" evidence="11">
    <location>
        <position position="178"/>
    </location>
</feature>
<dbReference type="Gene3D" id="2.40.440.10">
    <property type="entry name" value="L,D-transpeptidase catalytic domain-like"/>
    <property type="match status" value="1"/>
</dbReference>
<dbReference type="AlphaFoldDB" id="A0A2H0RCK3"/>
<dbReference type="Pfam" id="PF03734">
    <property type="entry name" value="YkuD"/>
    <property type="match status" value="1"/>
</dbReference>
<keyword evidence="4" id="KW-0732">Signal</keyword>
<comment type="caution">
    <text evidence="15">The sequence shown here is derived from an EMBL/GenBank/DDBJ whole genome shotgun (WGS) entry which is preliminary data.</text>
</comment>
<evidence type="ECO:0000256" key="9">
    <source>
        <dbReference type="PIRSR" id="PIRSR618044-1"/>
    </source>
</evidence>
<dbReference type="InterPro" id="IPR018044">
    <property type="entry name" value="Peptidase_S11"/>
</dbReference>
<evidence type="ECO:0000259" key="14">
    <source>
        <dbReference type="PROSITE" id="PS52029"/>
    </source>
</evidence>
<keyword evidence="6 11" id="KW-0133">Cell shape</keyword>
<dbReference type="SUPFAM" id="SSF141523">
    <property type="entry name" value="L,D-transpeptidase catalytic domain-like"/>
    <property type="match status" value="1"/>
</dbReference>
<dbReference type="InterPro" id="IPR050979">
    <property type="entry name" value="LD-transpeptidase"/>
</dbReference>
<dbReference type="Proteomes" id="UP000231602">
    <property type="component" value="Unassembled WGS sequence"/>
</dbReference>
<feature type="active site" description="Proton donor/acceptor" evidence="11">
    <location>
        <position position="159"/>
    </location>
</feature>
<evidence type="ECO:0000313" key="15">
    <source>
        <dbReference type="EMBL" id="PIR44207.1"/>
    </source>
</evidence>
<dbReference type="EMBL" id="PCXV01000019">
    <property type="protein sequence ID" value="PIR44207.1"/>
    <property type="molecule type" value="Genomic_DNA"/>
</dbReference>
<dbReference type="GO" id="GO:0009002">
    <property type="term" value="F:serine-type D-Ala-D-Ala carboxypeptidase activity"/>
    <property type="evidence" value="ECO:0007669"/>
    <property type="project" value="InterPro"/>
</dbReference>
<evidence type="ECO:0000256" key="5">
    <source>
        <dbReference type="ARBA" id="ARBA00022801"/>
    </source>
</evidence>
<dbReference type="InterPro" id="IPR012338">
    <property type="entry name" value="Beta-lactam/transpept-like"/>
</dbReference>
<comment type="similarity">
    <text evidence="2 12">Belongs to the peptidase S11 family.</text>
</comment>
<keyword evidence="7 11" id="KW-0573">Peptidoglycan synthesis</keyword>
<evidence type="ECO:0000256" key="10">
    <source>
        <dbReference type="PIRSR" id="PIRSR618044-2"/>
    </source>
</evidence>
<evidence type="ECO:0000256" key="3">
    <source>
        <dbReference type="ARBA" id="ARBA00022679"/>
    </source>
</evidence>
<dbReference type="PANTHER" id="PTHR30582:SF2">
    <property type="entry name" value="L,D-TRANSPEPTIDASE YCIB-RELATED"/>
    <property type="match status" value="1"/>
</dbReference>
<reference evidence="15 16" key="1">
    <citation type="submission" date="2017-09" db="EMBL/GenBank/DDBJ databases">
        <title>Depth-based differentiation of microbial function through sediment-hosted aquifers and enrichment of novel symbionts in the deep terrestrial subsurface.</title>
        <authorList>
            <person name="Probst A.J."/>
            <person name="Ladd B."/>
            <person name="Jarett J.K."/>
            <person name="Geller-Mcgrath D.E."/>
            <person name="Sieber C.M."/>
            <person name="Emerson J.B."/>
            <person name="Anantharaman K."/>
            <person name="Thomas B.C."/>
            <person name="Malmstrom R."/>
            <person name="Stieglmeier M."/>
            <person name="Klingl A."/>
            <person name="Woyke T."/>
            <person name="Ryan C.M."/>
            <person name="Banfield J.F."/>
        </authorList>
    </citation>
    <scope>NUCLEOTIDE SEQUENCE [LARGE SCALE GENOMIC DNA]</scope>
    <source>
        <strain evidence="15">CG10_big_fil_rev_8_21_14_0_10_31_9</strain>
    </source>
</reference>
<feature type="active site" description="Acyl-ester intermediate" evidence="9">
    <location>
        <position position="248"/>
    </location>
</feature>
<evidence type="ECO:0000256" key="6">
    <source>
        <dbReference type="ARBA" id="ARBA00022960"/>
    </source>
</evidence>
<evidence type="ECO:0000256" key="1">
    <source>
        <dbReference type="ARBA" id="ARBA00004752"/>
    </source>
</evidence>
<sequence>MNTMRRIAGVFNKEIQVWVILVVFFIITAGVSMFIRYYPHTSEMADQLFGFETNIESPLVYGPRASLSNIDVFEKTRDEFLLKKNDFIEVNLSAMTLYVYKGGEKVLSIPVKSKGREGSWWETPAGIYKAGQKEKNHFSSLGKVYQPWSIPFQGNFFIHGWPYYSDGTPVSKQYSGGCIRLETEDAEKVYEFVEFGMPILVYETQDTGNTFLYSDKPEITAISALAVDIQNNSVLYEKNSKEILPIASITKLMTAIISTEFMNIEKNITINNSMIATTSIPRLVENQQYSVYDLLFVLLQESSNEAAYALSYPLGSIRFISLLNDRALSIGMTNTHFADSAGVLSADESTAEDLFLLTKYLFNNRKFILSISAGKASTVNYGEPKFKGIKNLNIFSNDPEFVGGKIGLSSSAKNTGLFIFNTPISGEYRNIAIIVLNSDNLKQDVNTIREYIKRTYLKKGVDGVSAASSDDLII</sequence>
<keyword evidence="5" id="KW-0378">Hydrolase</keyword>
<dbReference type="InterPro" id="IPR001967">
    <property type="entry name" value="Peptidase_S11_N"/>
</dbReference>
<evidence type="ECO:0000256" key="2">
    <source>
        <dbReference type="ARBA" id="ARBA00007164"/>
    </source>
</evidence>
<dbReference type="PRINTS" id="PR00725">
    <property type="entry name" value="DADACBPTASE1"/>
</dbReference>
<dbReference type="SUPFAM" id="SSF56601">
    <property type="entry name" value="beta-lactamase/transpeptidase-like"/>
    <property type="match status" value="1"/>
</dbReference>
<protein>
    <recommendedName>
        <fullName evidence="14">L,D-TPase catalytic domain-containing protein</fullName>
    </recommendedName>
</protein>
<evidence type="ECO:0000256" key="13">
    <source>
        <dbReference type="SAM" id="Phobius"/>
    </source>
</evidence>
<dbReference type="GO" id="GO:0006508">
    <property type="term" value="P:proteolysis"/>
    <property type="evidence" value="ECO:0007669"/>
    <property type="project" value="InterPro"/>
</dbReference>
<gene>
    <name evidence="15" type="ORF">COV23_01115</name>
</gene>